<dbReference type="EMBL" id="JOJR01025145">
    <property type="protein sequence ID" value="RCN23707.1"/>
    <property type="molecule type" value="Genomic_DNA"/>
</dbReference>
<keyword evidence="3" id="KW-1185">Reference proteome</keyword>
<accession>A0A368F0J4</accession>
<name>A0A368F0J4_ANCCA</name>
<sequence>MIVWLLLSVTESYGASIPPQPVIATTSACLQGCFESGSVVNAAFDLFNFKSIGVDIENFCRYGRRRRVSLPFPYLTTAPLLQCDCDDFMHRSNWFTH</sequence>
<proteinExistence type="predicted"/>
<gene>
    <name evidence="2" type="ORF">ANCCAN_25858</name>
    <name evidence="1" type="ORF">ANCCAN_30606</name>
</gene>
<evidence type="ECO:0000313" key="3">
    <source>
        <dbReference type="Proteomes" id="UP000252519"/>
    </source>
</evidence>
<organism evidence="1 3">
    <name type="scientific">Ancylostoma caninum</name>
    <name type="common">Dog hookworm</name>
    <dbReference type="NCBI Taxonomy" id="29170"/>
    <lineage>
        <taxon>Eukaryota</taxon>
        <taxon>Metazoa</taxon>
        <taxon>Ecdysozoa</taxon>
        <taxon>Nematoda</taxon>
        <taxon>Chromadorea</taxon>
        <taxon>Rhabditida</taxon>
        <taxon>Rhabditina</taxon>
        <taxon>Rhabditomorpha</taxon>
        <taxon>Strongyloidea</taxon>
        <taxon>Ancylostomatidae</taxon>
        <taxon>Ancylostomatinae</taxon>
        <taxon>Ancylostoma</taxon>
    </lineage>
</organism>
<reference evidence="1 3" key="1">
    <citation type="submission" date="2014-10" db="EMBL/GenBank/DDBJ databases">
        <title>Draft genome of the hookworm Ancylostoma caninum.</title>
        <authorList>
            <person name="Mitreva M."/>
        </authorList>
    </citation>
    <scope>NUCLEOTIDE SEQUENCE [LARGE SCALE GENOMIC DNA]</scope>
    <source>
        <strain evidence="1 3">Baltimore</strain>
    </source>
</reference>
<protein>
    <submittedName>
        <fullName evidence="1">Uncharacterized protein</fullName>
    </submittedName>
</protein>
<dbReference type="EMBL" id="JOJR01002646">
    <property type="protein sequence ID" value="RCN28398.1"/>
    <property type="molecule type" value="Genomic_DNA"/>
</dbReference>
<evidence type="ECO:0000313" key="1">
    <source>
        <dbReference type="EMBL" id="RCN23707.1"/>
    </source>
</evidence>
<dbReference type="OrthoDB" id="5826293at2759"/>
<comment type="caution">
    <text evidence="1">The sequence shown here is derived from an EMBL/GenBank/DDBJ whole genome shotgun (WGS) entry which is preliminary data.</text>
</comment>
<dbReference type="Proteomes" id="UP000252519">
    <property type="component" value="Unassembled WGS sequence"/>
</dbReference>
<evidence type="ECO:0000313" key="2">
    <source>
        <dbReference type="EMBL" id="RCN28398.1"/>
    </source>
</evidence>
<dbReference type="AlphaFoldDB" id="A0A368F0J4"/>